<dbReference type="PANTHER" id="PTHR43820">
    <property type="entry name" value="HIGH-AFFINITY BRANCHED-CHAIN AMINO ACID TRANSPORT ATP-BINDING PROTEIN LIVF"/>
    <property type="match status" value="1"/>
</dbReference>
<comment type="caution">
    <text evidence="4">The sequence shown here is derived from an EMBL/GenBank/DDBJ whole genome shotgun (WGS) entry which is preliminary data.</text>
</comment>
<dbReference type="AlphaFoldDB" id="A0A645EPN5"/>
<dbReference type="PANTHER" id="PTHR43820:SF4">
    <property type="entry name" value="HIGH-AFFINITY BRANCHED-CHAIN AMINO ACID TRANSPORT ATP-BINDING PROTEIN LIVF"/>
    <property type="match status" value="1"/>
</dbReference>
<keyword evidence="4" id="KW-0547">Nucleotide-binding</keyword>
<name>A0A645EPN5_9ZZZZ</name>
<accession>A0A645EPN5</accession>
<evidence type="ECO:0000256" key="2">
    <source>
        <dbReference type="ARBA" id="ARBA00022448"/>
    </source>
</evidence>
<protein>
    <submittedName>
        <fullName evidence="4">High-affinity branched-chain amino acid transport ATP-binding protein LivF</fullName>
    </submittedName>
</protein>
<dbReference type="GO" id="GO:0005524">
    <property type="term" value="F:ATP binding"/>
    <property type="evidence" value="ECO:0007669"/>
    <property type="project" value="UniProtKB-KW"/>
</dbReference>
<evidence type="ECO:0000313" key="4">
    <source>
        <dbReference type="EMBL" id="MPN03232.1"/>
    </source>
</evidence>
<proteinExistence type="inferred from homology"/>
<gene>
    <name evidence="4" type="primary">livF_79</name>
    <name evidence="4" type="ORF">SDC9_150458</name>
</gene>
<sequence length="47" mass="5111">MLVEQNANMALAIANRGYVMETGKIILQASAKELLASDVVRKSYLGE</sequence>
<dbReference type="InterPro" id="IPR052156">
    <property type="entry name" value="BCAA_Transport_ATP-bd_LivF"/>
</dbReference>
<organism evidence="4">
    <name type="scientific">bioreactor metagenome</name>
    <dbReference type="NCBI Taxonomy" id="1076179"/>
    <lineage>
        <taxon>unclassified sequences</taxon>
        <taxon>metagenomes</taxon>
        <taxon>ecological metagenomes</taxon>
    </lineage>
</organism>
<dbReference type="EMBL" id="VSSQ01049161">
    <property type="protein sequence ID" value="MPN03232.1"/>
    <property type="molecule type" value="Genomic_DNA"/>
</dbReference>
<keyword evidence="3" id="KW-0029">Amino-acid transport</keyword>
<keyword evidence="2" id="KW-0813">Transport</keyword>
<reference evidence="4" key="1">
    <citation type="submission" date="2019-08" db="EMBL/GenBank/DDBJ databases">
        <authorList>
            <person name="Kucharzyk K."/>
            <person name="Murdoch R.W."/>
            <person name="Higgins S."/>
            <person name="Loffler F."/>
        </authorList>
    </citation>
    <scope>NUCLEOTIDE SEQUENCE</scope>
</reference>
<keyword evidence="4" id="KW-0067">ATP-binding</keyword>
<comment type="similarity">
    <text evidence="1">Belongs to the ABC transporter superfamily.</text>
</comment>
<evidence type="ECO:0000256" key="1">
    <source>
        <dbReference type="ARBA" id="ARBA00005417"/>
    </source>
</evidence>
<evidence type="ECO:0000256" key="3">
    <source>
        <dbReference type="ARBA" id="ARBA00022970"/>
    </source>
</evidence>
<dbReference type="GO" id="GO:0015807">
    <property type="term" value="P:L-amino acid transport"/>
    <property type="evidence" value="ECO:0007669"/>
    <property type="project" value="TreeGrafter"/>
</dbReference>
<dbReference type="GO" id="GO:0015658">
    <property type="term" value="F:branched-chain amino acid transmembrane transporter activity"/>
    <property type="evidence" value="ECO:0007669"/>
    <property type="project" value="TreeGrafter"/>
</dbReference>